<proteinExistence type="predicted"/>
<comment type="caution">
    <text evidence="2">The sequence shown here is derived from an EMBL/GenBank/DDBJ whole genome shotgun (WGS) entry which is preliminary data.</text>
</comment>
<accession>A0A2T4YRZ1</accession>
<evidence type="ECO:0000313" key="2">
    <source>
        <dbReference type="EMBL" id="PTM46270.1"/>
    </source>
</evidence>
<dbReference type="InterPro" id="IPR024572">
    <property type="entry name" value="RcnB"/>
</dbReference>
<dbReference type="Gene3D" id="3.10.450.160">
    <property type="entry name" value="inner membrane protein cigr"/>
    <property type="match status" value="1"/>
</dbReference>
<gene>
    <name evidence="2" type="ORF">C8J24_2511</name>
</gene>
<evidence type="ECO:0000313" key="3">
    <source>
        <dbReference type="Proteomes" id="UP000240996"/>
    </source>
</evidence>
<feature type="chain" id="PRO_5015635361" evidence="1">
    <location>
        <begin position="21"/>
        <end position="118"/>
    </location>
</feature>
<organism evidence="2 3">
    <name type="scientific">Sphingomonas aerolata</name>
    <dbReference type="NCBI Taxonomy" id="185951"/>
    <lineage>
        <taxon>Bacteria</taxon>
        <taxon>Pseudomonadati</taxon>
        <taxon>Pseudomonadota</taxon>
        <taxon>Alphaproteobacteria</taxon>
        <taxon>Sphingomonadales</taxon>
        <taxon>Sphingomonadaceae</taxon>
        <taxon>Sphingomonas</taxon>
    </lineage>
</organism>
<name>A0A2T4YRZ1_9SPHN</name>
<dbReference type="EMBL" id="PZZN01000002">
    <property type="protein sequence ID" value="PTM46270.1"/>
    <property type="molecule type" value="Genomic_DNA"/>
</dbReference>
<dbReference type="AlphaFoldDB" id="A0A2T4YRZ1"/>
<keyword evidence="3" id="KW-1185">Reference proteome</keyword>
<sequence>MKKFILSALAATLVASPLLAAAPAEAQQRREVTTVRQNNNGRTVVTKRTTVRPNQYRNFRTGQRFDRRYAQNYRVITTYRNYRLAAPPRGSQWVRSGRDALLVNGRGNVVQVRGGAFR</sequence>
<reference evidence="2 3" key="1">
    <citation type="submission" date="2018-04" db="EMBL/GenBank/DDBJ databases">
        <title>Genomic Encyclopedia of Type Strains, Phase III (KMG-III): the genomes of soil and plant-associated and newly described type strains.</title>
        <authorList>
            <person name="Whitman W."/>
        </authorList>
    </citation>
    <scope>NUCLEOTIDE SEQUENCE [LARGE SCALE GENOMIC DNA]</scope>
    <source>
        <strain evidence="2 3">NW12</strain>
    </source>
</reference>
<dbReference type="Proteomes" id="UP000240996">
    <property type="component" value="Unassembled WGS sequence"/>
</dbReference>
<protein>
    <submittedName>
        <fullName evidence="2">Ni/Co efflux regulator RcnB</fullName>
    </submittedName>
</protein>
<dbReference type="Pfam" id="PF11776">
    <property type="entry name" value="RcnB"/>
    <property type="match status" value="1"/>
</dbReference>
<feature type="signal peptide" evidence="1">
    <location>
        <begin position="1"/>
        <end position="20"/>
    </location>
</feature>
<dbReference type="RefSeq" id="WP_031393976.1">
    <property type="nucleotide sequence ID" value="NZ_JAPZPT010000001.1"/>
</dbReference>
<evidence type="ECO:0000256" key="1">
    <source>
        <dbReference type="SAM" id="SignalP"/>
    </source>
</evidence>
<keyword evidence="1" id="KW-0732">Signal</keyword>